<dbReference type="GO" id="GO:0006412">
    <property type="term" value="P:translation"/>
    <property type="evidence" value="ECO:0007669"/>
    <property type="project" value="InterPro"/>
</dbReference>
<proteinExistence type="inferred from homology"/>
<evidence type="ECO:0000256" key="3">
    <source>
        <dbReference type="ARBA" id="ARBA00023274"/>
    </source>
</evidence>
<keyword evidence="2 4" id="KW-0689">Ribosomal protein</keyword>
<gene>
    <name evidence="4" type="ORF">UV05_C0017G0014</name>
</gene>
<keyword evidence="3" id="KW-0687">Ribonucleoprotein</keyword>
<evidence type="ECO:0000313" key="4">
    <source>
        <dbReference type="EMBL" id="KKS43905.1"/>
    </source>
</evidence>
<organism evidence="4 5">
    <name type="scientific">candidate division CPR1 bacterium GW2011_GWA2_42_17</name>
    <dbReference type="NCBI Taxonomy" id="1618341"/>
    <lineage>
        <taxon>Bacteria</taxon>
        <taxon>candidate division CPR1</taxon>
    </lineage>
</organism>
<dbReference type="EMBL" id="LCCZ01000017">
    <property type="protein sequence ID" value="KKS43905.1"/>
    <property type="molecule type" value="Genomic_DNA"/>
</dbReference>
<dbReference type="InterPro" id="IPR012340">
    <property type="entry name" value="NA-bd_OB-fold"/>
</dbReference>
<dbReference type="SUPFAM" id="SSF50249">
    <property type="entry name" value="Nucleic acid-binding proteins"/>
    <property type="match status" value="1"/>
</dbReference>
<comment type="caution">
    <text evidence="4">The sequence shown here is derived from an EMBL/GenBank/DDBJ whole genome shotgun (WGS) entry which is preliminary data.</text>
</comment>
<evidence type="ECO:0000256" key="1">
    <source>
        <dbReference type="ARBA" id="ARBA00010254"/>
    </source>
</evidence>
<sequence length="86" mass="9970">MTNSNKQNIKAIVQKKIGSKTIVALVERLFVHPRYGKRIRRTKKVYADNLLGSQVKDTVLLEQTRPLSHLKKWKVIKILKSFGEKL</sequence>
<protein>
    <submittedName>
        <fullName evidence="4">30S ribosomal protein S17</fullName>
    </submittedName>
</protein>
<dbReference type="Proteomes" id="UP000034875">
    <property type="component" value="Unassembled WGS sequence"/>
</dbReference>
<reference evidence="4 5" key="1">
    <citation type="journal article" date="2015" name="Nature">
        <title>rRNA introns, odd ribosomes, and small enigmatic genomes across a large radiation of phyla.</title>
        <authorList>
            <person name="Brown C.T."/>
            <person name="Hug L.A."/>
            <person name="Thomas B.C."/>
            <person name="Sharon I."/>
            <person name="Castelle C.J."/>
            <person name="Singh A."/>
            <person name="Wilkins M.J."/>
            <person name="Williams K.H."/>
            <person name="Banfield J.F."/>
        </authorList>
    </citation>
    <scope>NUCLEOTIDE SEQUENCE [LARGE SCALE GENOMIC DNA]</scope>
</reference>
<dbReference type="PRINTS" id="PR00973">
    <property type="entry name" value="RIBOSOMALS17"/>
</dbReference>
<dbReference type="Pfam" id="PF00366">
    <property type="entry name" value="Ribosomal_S17"/>
    <property type="match status" value="1"/>
</dbReference>
<dbReference type="Gene3D" id="2.40.50.140">
    <property type="entry name" value="Nucleic acid-binding proteins"/>
    <property type="match status" value="1"/>
</dbReference>
<accession>A0A0G0Z5B0</accession>
<dbReference type="InterPro" id="IPR000266">
    <property type="entry name" value="Ribosomal_uS17"/>
</dbReference>
<name>A0A0G0Z5B0_9BACT</name>
<dbReference type="AlphaFoldDB" id="A0A0G0Z5B0"/>
<dbReference type="GO" id="GO:1990904">
    <property type="term" value="C:ribonucleoprotein complex"/>
    <property type="evidence" value="ECO:0007669"/>
    <property type="project" value="UniProtKB-KW"/>
</dbReference>
<dbReference type="GO" id="GO:0003735">
    <property type="term" value="F:structural constituent of ribosome"/>
    <property type="evidence" value="ECO:0007669"/>
    <property type="project" value="InterPro"/>
</dbReference>
<dbReference type="CDD" id="cd00364">
    <property type="entry name" value="Ribosomal_uS17"/>
    <property type="match status" value="1"/>
</dbReference>
<evidence type="ECO:0000313" key="5">
    <source>
        <dbReference type="Proteomes" id="UP000034875"/>
    </source>
</evidence>
<evidence type="ECO:0000256" key="2">
    <source>
        <dbReference type="ARBA" id="ARBA00022980"/>
    </source>
</evidence>
<comment type="similarity">
    <text evidence="1">Belongs to the universal ribosomal protein uS17 family.</text>
</comment>
<dbReference type="GO" id="GO:0005840">
    <property type="term" value="C:ribosome"/>
    <property type="evidence" value="ECO:0007669"/>
    <property type="project" value="UniProtKB-KW"/>
</dbReference>